<keyword evidence="2" id="KW-1185">Reference proteome</keyword>
<dbReference type="AlphaFoldDB" id="Q2LPP6"/>
<name>Q2LPP6_SYNAS</name>
<dbReference type="RefSeq" id="WP_011416292.1">
    <property type="nucleotide sequence ID" value="NC_007759.1"/>
</dbReference>
<dbReference type="KEGG" id="sat:SYN_01148"/>
<dbReference type="STRING" id="56780.SYN_01148"/>
<reference evidence="1 2" key="1">
    <citation type="journal article" date="2007" name="Proc. Natl. Acad. Sci. U.S.A.">
        <title>The genome of Syntrophus aciditrophicus: life at the thermodynamic limit of microbial growth.</title>
        <authorList>
            <person name="McInerney M.J."/>
            <person name="Rohlin L."/>
            <person name="Mouttaki H."/>
            <person name="Kim U."/>
            <person name="Krupp R.S."/>
            <person name="Rios-Hernandez L."/>
            <person name="Sieber J."/>
            <person name="Struchtemeyer C.G."/>
            <person name="Bhattacharyya A."/>
            <person name="Campbell J.W."/>
            <person name="Gunsalus R.P."/>
        </authorList>
    </citation>
    <scope>NUCLEOTIDE SEQUENCE [LARGE SCALE GENOMIC DNA]</scope>
    <source>
        <strain evidence="1 2">SB</strain>
    </source>
</reference>
<sequence length="219" mass="25645">MFEYTRMRLMQAREFVATKGLSQYFRERVYVQRKAIAVRKDLAEARFTADLFERGDVRFIEVTPENSFERHGGYVDESRKLKALYYLEQGYRGYALVRGRNIIGDIWYYAPDQAGCARVHPDLYWLGIELGPGQVYEFDIYFTPDERGTGLSAGLQNSAGYSQCQKGYSTAFAYYWADNVPAIWNTRVINKYKEWKHIKVSRCFLYPGSLRLLLRQLNL</sequence>
<dbReference type="OrthoDB" id="5394658at2"/>
<proteinExistence type="predicted"/>
<dbReference type="EMBL" id="CP000252">
    <property type="protein sequence ID" value="ABC76258.1"/>
    <property type="molecule type" value="Genomic_DNA"/>
</dbReference>
<accession>Q2LPP6</accession>
<protein>
    <submittedName>
        <fullName evidence="1">Hypothetical cytosolic protein</fullName>
    </submittedName>
</protein>
<dbReference type="InParanoid" id="Q2LPP6"/>
<dbReference type="Proteomes" id="UP000001933">
    <property type="component" value="Chromosome"/>
</dbReference>
<evidence type="ECO:0000313" key="2">
    <source>
        <dbReference type="Proteomes" id="UP000001933"/>
    </source>
</evidence>
<gene>
    <name evidence="1" type="ORF">SYN_01148</name>
</gene>
<evidence type="ECO:0000313" key="1">
    <source>
        <dbReference type="EMBL" id="ABC76258.1"/>
    </source>
</evidence>
<organism evidence="1 2">
    <name type="scientific">Syntrophus aciditrophicus (strain SB)</name>
    <dbReference type="NCBI Taxonomy" id="56780"/>
    <lineage>
        <taxon>Bacteria</taxon>
        <taxon>Pseudomonadati</taxon>
        <taxon>Thermodesulfobacteriota</taxon>
        <taxon>Syntrophia</taxon>
        <taxon>Syntrophales</taxon>
        <taxon>Syntrophaceae</taxon>
        <taxon>Syntrophus</taxon>
    </lineage>
</organism>
<dbReference type="HOGENOM" id="CLU_1223289_0_0_7"/>